<feature type="binding site" evidence="9">
    <location>
        <position position="126"/>
    </location>
    <ligand>
        <name>Ca(2+)</name>
        <dbReference type="ChEBI" id="CHEBI:29108"/>
        <label>3</label>
    </ligand>
</feature>
<evidence type="ECO:0000256" key="3">
    <source>
        <dbReference type="ARBA" id="ARBA00022723"/>
    </source>
</evidence>
<comment type="cofactor">
    <cofactor evidence="9">
        <name>Ca(2+)</name>
        <dbReference type="ChEBI" id="CHEBI:29108"/>
    </cofactor>
    <text evidence="9">Can bind about 5 Ca(2+) ions per subunit.</text>
</comment>
<protein>
    <submittedName>
        <fullName evidence="12">Peptidase metallopeptidase domain-containing protein</fullName>
    </submittedName>
</protein>
<dbReference type="CDD" id="cd04278">
    <property type="entry name" value="ZnMc_MMP"/>
    <property type="match status" value="1"/>
</dbReference>
<dbReference type="GO" id="GO:0006508">
    <property type="term" value="P:proteolysis"/>
    <property type="evidence" value="ECO:0007669"/>
    <property type="project" value="UniProtKB-KW"/>
</dbReference>
<dbReference type="WBParaSite" id="scaffold12835_cov238.g16532">
    <property type="protein sequence ID" value="scaffold12835_cov238.g16532"/>
    <property type="gene ID" value="scaffold12835_cov238.g16532"/>
</dbReference>
<feature type="binding site" evidence="9">
    <location>
        <position position="152"/>
    </location>
    <ligand>
        <name>Ca(2+)</name>
        <dbReference type="ChEBI" id="CHEBI:29108"/>
        <label>2</label>
    </ligand>
</feature>
<evidence type="ECO:0000256" key="4">
    <source>
        <dbReference type="ARBA" id="ARBA00022729"/>
    </source>
</evidence>
<feature type="binding site" evidence="9">
    <location>
        <position position="118"/>
    </location>
    <ligand>
        <name>Zn(2+)</name>
        <dbReference type="ChEBI" id="CHEBI:29105"/>
        <label>1</label>
    </ligand>
</feature>
<keyword evidence="2" id="KW-0645">Protease</keyword>
<feature type="binding site" evidence="9">
    <location>
        <position position="137"/>
    </location>
    <ligand>
        <name>Zn(2+)</name>
        <dbReference type="ChEBI" id="CHEBI:29105"/>
        <label>1</label>
    </ligand>
</feature>
<evidence type="ECO:0000256" key="8">
    <source>
        <dbReference type="PIRSR" id="PIRSR621190-1"/>
    </source>
</evidence>
<dbReference type="AlphaFoldDB" id="A0A915LMC0"/>
<dbReference type="SMART" id="SM00235">
    <property type="entry name" value="ZnMc"/>
    <property type="match status" value="1"/>
</dbReference>
<sequence length="378" mass="43891">MAGLPLSGELDFETLEQIKMPRCGNDDIGRINERRKRFVYISRWEGKLKDGELRLKWFLHNYTPDIPRDEIRRTVNKAFNLWSSQITLKSVESLSLHFEEAESEENADITILWAEGDHGDEHMFDGPGEDGSNILAHTFYPNYQSKGTLNGDIHLDDYEKWHVGVGKEGASFPHVLVHEIGHTLGLGHSKKREAIMFPIYRKEQLERMQLDMDDKCAVNWSYIGPSDLCLYMCILVIMKEQNNRENLQLTNELLPDCGPYNSNIGDIGNEQNNNNNNYYSKVRFQLSQVLRRRLGFPKEMAFSYVNVLCRFFDGLRQHLGLSKNNNFSSNNNNHSFGIRPFGVHNYWQNNEEYSFQLLADNLERESNNKYVNIKLGEI</sequence>
<dbReference type="InterPro" id="IPR036365">
    <property type="entry name" value="PGBD-like_sf"/>
</dbReference>
<evidence type="ECO:0000313" key="12">
    <source>
        <dbReference type="WBParaSite" id="scaffold12835_cov238.g16532"/>
    </source>
</evidence>
<feature type="binding site" evidence="9">
    <location>
        <position position="125"/>
    </location>
    <ligand>
        <name>Ca(2+)</name>
        <dbReference type="ChEBI" id="CHEBI:29108"/>
        <label>3</label>
    </ligand>
</feature>
<feature type="domain" description="Peptidase metallopeptidase" evidence="10">
    <location>
        <begin position="46"/>
        <end position="224"/>
    </location>
</feature>
<dbReference type="Proteomes" id="UP000887561">
    <property type="component" value="Unplaced"/>
</dbReference>
<keyword evidence="3 9" id="KW-0479">Metal-binding</keyword>
<feature type="binding site" evidence="9">
    <location>
        <position position="157"/>
    </location>
    <ligand>
        <name>Ca(2+)</name>
        <dbReference type="ChEBI" id="CHEBI:29108"/>
        <label>1</label>
    </ligand>
</feature>
<keyword evidence="5" id="KW-0378">Hydrolase</keyword>
<evidence type="ECO:0000256" key="9">
    <source>
        <dbReference type="PIRSR" id="PIRSR621190-2"/>
    </source>
</evidence>
<keyword evidence="9" id="KW-0106">Calcium</keyword>
<evidence type="ECO:0000256" key="6">
    <source>
        <dbReference type="ARBA" id="ARBA00022833"/>
    </source>
</evidence>
<feature type="active site" evidence="8">
    <location>
        <position position="179"/>
    </location>
</feature>
<dbReference type="InterPro" id="IPR033739">
    <property type="entry name" value="M10A_MMP"/>
</dbReference>
<reference evidence="12" key="1">
    <citation type="submission" date="2022-11" db="UniProtKB">
        <authorList>
            <consortium name="WormBaseParasite"/>
        </authorList>
    </citation>
    <scope>IDENTIFICATION</scope>
</reference>
<dbReference type="Gene3D" id="3.40.390.10">
    <property type="entry name" value="Collagenase (Catalytic Domain)"/>
    <property type="match status" value="1"/>
</dbReference>
<feature type="binding site" evidence="9">
    <location>
        <position position="188"/>
    </location>
    <ligand>
        <name>Zn(2+)</name>
        <dbReference type="ChEBI" id="CHEBI:29105"/>
        <label>2</label>
        <note>catalytic</note>
    </ligand>
</feature>
<feature type="binding site" evidence="9">
    <location>
        <position position="156"/>
    </location>
    <ligand>
        <name>Ca(2+)</name>
        <dbReference type="ChEBI" id="CHEBI:29108"/>
        <label>3</label>
    </ligand>
</feature>
<feature type="binding site" evidence="9">
    <location>
        <position position="182"/>
    </location>
    <ligand>
        <name>Zn(2+)</name>
        <dbReference type="ChEBI" id="CHEBI:29105"/>
        <label>2</label>
        <note>catalytic</note>
    </ligand>
</feature>
<comment type="cofactor">
    <cofactor evidence="9">
        <name>Zn(2+)</name>
        <dbReference type="ChEBI" id="CHEBI:29105"/>
    </cofactor>
    <text evidence="9">Binds 2 Zn(2+) ions per subunit.</text>
</comment>
<feature type="binding site" evidence="9">
    <location>
        <position position="196"/>
    </location>
    <ligand>
        <name>Zn(2+)</name>
        <dbReference type="ChEBI" id="CHEBI:29105"/>
        <label>2</label>
        <note>catalytic</note>
    </ligand>
</feature>
<comment type="similarity">
    <text evidence="1">Belongs to the peptidase M10A family.</text>
</comment>
<dbReference type="InterPro" id="IPR006026">
    <property type="entry name" value="Peptidase_Metallo"/>
</dbReference>
<dbReference type="GO" id="GO:0005615">
    <property type="term" value="C:extracellular space"/>
    <property type="evidence" value="ECO:0007669"/>
    <property type="project" value="TreeGrafter"/>
</dbReference>
<dbReference type="GO" id="GO:0008270">
    <property type="term" value="F:zinc ion binding"/>
    <property type="evidence" value="ECO:0007669"/>
    <property type="project" value="InterPro"/>
</dbReference>
<feature type="binding site" description="in inhibited form" evidence="9">
    <location>
        <position position="23"/>
    </location>
    <ligand>
        <name>Zn(2+)</name>
        <dbReference type="ChEBI" id="CHEBI:29105"/>
        <label>2</label>
        <note>catalytic</note>
    </ligand>
</feature>
<feature type="binding site" evidence="9">
    <location>
        <position position="65"/>
    </location>
    <ligand>
        <name>Ca(2+)</name>
        <dbReference type="ChEBI" id="CHEBI:29108"/>
        <label>1</label>
    </ligand>
</feature>
<feature type="binding site" evidence="9">
    <location>
        <position position="159"/>
    </location>
    <ligand>
        <name>Ca(2+)</name>
        <dbReference type="ChEBI" id="CHEBI:29108"/>
        <label>1</label>
    </ligand>
</feature>
<dbReference type="InterPro" id="IPR024079">
    <property type="entry name" value="MetalloPept_cat_dom_sf"/>
</dbReference>
<evidence type="ECO:0000259" key="10">
    <source>
        <dbReference type="SMART" id="SM00235"/>
    </source>
</evidence>
<dbReference type="InterPro" id="IPR021190">
    <property type="entry name" value="Pept_M10A"/>
</dbReference>
<dbReference type="SUPFAM" id="SSF47090">
    <property type="entry name" value="PGBD-like"/>
    <property type="match status" value="1"/>
</dbReference>
<dbReference type="GO" id="GO:0030574">
    <property type="term" value="P:collagen catabolic process"/>
    <property type="evidence" value="ECO:0007669"/>
    <property type="project" value="TreeGrafter"/>
</dbReference>
<keyword evidence="6 9" id="KW-0862">Zinc</keyword>
<proteinExistence type="inferred from homology"/>
<organism evidence="11 12">
    <name type="scientific">Meloidogyne javanica</name>
    <name type="common">Root-knot nematode worm</name>
    <dbReference type="NCBI Taxonomy" id="6303"/>
    <lineage>
        <taxon>Eukaryota</taxon>
        <taxon>Metazoa</taxon>
        <taxon>Ecdysozoa</taxon>
        <taxon>Nematoda</taxon>
        <taxon>Chromadorea</taxon>
        <taxon>Rhabditida</taxon>
        <taxon>Tylenchina</taxon>
        <taxon>Tylenchomorpha</taxon>
        <taxon>Tylenchoidea</taxon>
        <taxon>Meloidogynidae</taxon>
        <taxon>Meloidogyninae</taxon>
        <taxon>Meloidogyne</taxon>
        <taxon>Meloidogyne incognita group</taxon>
    </lineage>
</organism>
<accession>A0A915LMC0</accession>
<feature type="binding site" evidence="9">
    <location>
        <position position="108"/>
    </location>
    <ligand>
        <name>Ca(2+)</name>
        <dbReference type="ChEBI" id="CHEBI:29108"/>
        <label>2</label>
    </ligand>
</feature>
<dbReference type="PANTHER" id="PTHR10201:SF291">
    <property type="entry name" value="MATRIX METALLOPROTEINASE 1, ISOFORM C-RELATED"/>
    <property type="match status" value="1"/>
</dbReference>
<evidence type="ECO:0000256" key="5">
    <source>
        <dbReference type="ARBA" id="ARBA00022801"/>
    </source>
</evidence>
<dbReference type="GO" id="GO:0030198">
    <property type="term" value="P:extracellular matrix organization"/>
    <property type="evidence" value="ECO:0007669"/>
    <property type="project" value="TreeGrafter"/>
</dbReference>
<evidence type="ECO:0000256" key="7">
    <source>
        <dbReference type="ARBA" id="ARBA00023049"/>
    </source>
</evidence>
<dbReference type="PANTHER" id="PTHR10201">
    <property type="entry name" value="MATRIX METALLOPROTEINASE"/>
    <property type="match status" value="1"/>
</dbReference>
<evidence type="ECO:0000256" key="2">
    <source>
        <dbReference type="ARBA" id="ARBA00022670"/>
    </source>
</evidence>
<keyword evidence="11" id="KW-1185">Reference proteome</keyword>
<keyword evidence="4" id="KW-0732">Signal</keyword>
<evidence type="ECO:0000313" key="11">
    <source>
        <dbReference type="Proteomes" id="UP000887561"/>
    </source>
</evidence>
<evidence type="ECO:0000256" key="1">
    <source>
        <dbReference type="ARBA" id="ARBA00010370"/>
    </source>
</evidence>
<dbReference type="GO" id="GO:0004222">
    <property type="term" value="F:metalloendopeptidase activity"/>
    <property type="evidence" value="ECO:0007669"/>
    <property type="project" value="InterPro"/>
</dbReference>
<feature type="binding site" evidence="9">
    <location>
        <position position="178"/>
    </location>
    <ligand>
        <name>Zn(2+)</name>
        <dbReference type="ChEBI" id="CHEBI:29105"/>
        <label>2</label>
        <note>catalytic</note>
    </ligand>
</feature>
<dbReference type="PRINTS" id="PR00138">
    <property type="entry name" value="MATRIXIN"/>
</dbReference>
<keyword evidence="7" id="KW-0482">Metalloprotease</keyword>
<dbReference type="SUPFAM" id="SSF55486">
    <property type="entry name" value="Metalloproteases ('zincins'), catalytic domain"/>
    <property type="match status" value="1"/>
</dbReference>
<dbReference type="Pfam" id="PF00413">
    <property type="entry name" value="Peptidase_M10"/>
    <property type="match status" value="1"/>
</dbReference>
<feature type="binding site" evidence="9">
    <location>
        <position position="159"/>
    </location>
    <ligand>
        <name>Ca(2+)</name>
        <dbReference type="ChEBI" id="CHEBI:29108"/>
        <label>3</label>
    </ligand>
</feature>
<dbReference type="InterPro" id="IPR001818">
    <property type="entry name" value="Pept_M10_metallopeptidase"/>
</dbReference>
<dbReference type="GO" id="GO:0031012">
    <property type="term" value="C:extracellular matrix"/>
    <property type="evidence" value="ECO:0007669"/>
    <property type="project" value="InterPro"/>
</dbReference>
<name>A0A915LMC0_MELJA</name>
<feature type="binding site" evidence="9">
    <location>
        <position position="120"/>
    </location>
    <ligand>
        <name>Zn(2+)</name>
        <dbReference type="ChEBI" id="CHEBI:29105"/>
        <label>1</label>
    </ligand>
</feature>
<feature type="binding site" evidence="9">
    <location>
        <position position="154"/>
    </location>
    <ligand>
        <name>Zn(2+)</name>
        <dbReference type="ChEBI" id="CHEBI:29105"/>
        <label>1</label>
    </ligand>
</feature>